<dbReference type="GeneID" id="97548618"/>
<protein>
    <recommendedName>
        <fullName evidence="4">Zn-ribbon containing protein</fullName>
    </recommendedName>
</protein>
<evidence type="ECO:0000313" key="2">
    <source>
        <dbReference type="EMBL" id="PWR72694.1"/>
    </source>
</evidence>
<evidence type="ECO:0000256" key="1">
    <source>
        <dbReference type="SAM" id="MobiDB-lite"/>
    </source>
</evidence>
<sequence length="131" mass="14590">MPHICLRCKTRLEAAPGLAPRCPACGGTRFAFESPRKAEAAKALESVSPISEEPPQPTNDINIPVETRQVEEKQSEPLTPESVESIRIVEPGKYDLNLLRLAESDDRVIQVGKDGNFRLDLNSMIRPKKKR</sequence>
<organism evidence="2 3">
    <name type="scientific">Methanospirillum lacunae</name>
    <dbReference type="NCBI Taxonomy" id="668570"/>
    <lineage>
        <taxon>Archaea</taxon>
        <taxon>Methanobacteriati</taxon>
        <taxon>Methanobacteriota</taxon>
        <taxon>Stenosarchaea group</taxon>
        <taxon>Methanomicrobia</taxon>
        <taxon>Methanomicrobiales</taxon>
        <taxon>Methanospirillaceae</taxon>
        <taxon>Methanospirillum</taxon>
    </lineage>
</organism>
<dbReference type="Proteomes" id="UP000245657">
    <property type="component" value="Unassembled WGS sequence"/>
</dbReference>
<accession>A0A2V2MX10</accession>
<name>A0A2V2MX10_9EURY</name>
<keyword evidence="3" id="KW-1185">Reference proteome</keyword>
<dbReference type="RefSeq" id="WP_109968205.1">
    <property type="nucleotide sequence ID" value="NZ_CP176093.1"/>
</dbReference>
<dbReference type="InterPro" id="IPR018645">
    <property type="entry name" value="OapC-like"/>
</dbReference>
<proteinExistence type="predicted"/>
<dbReference type="Pfam" id="PF09845">
    <property type="entry name" value="OapC"/>
    <property type="match status" value="1"/>
</dbReference>
<evidence type="ECO:0000313" key="3">
    <source>
        <dbReference type="Proteomes" id="UP000245657"/>
    </source>
</evidence>
<comment type="caution">
    <text evidence="2">The sequence shown here is derived from an EMBL/GenBank/DDBJ whole genome shotgun (WGS) entry which is preliminary data.</text>
</comment>
<dbReference type="OrthoDB" id="78050at2157"/>
<feature type="region of interest" description="Disordered" evidence="1">
    <location>
        <begin position="42"/>
        <end position="62"/>
    </location>
</feature>
<reference evidence="2 3" key="1">
    <citation type="submission" date="2018-05" db="EMBL/GenBank/DDBJ databases">
        <title>Draft genome of Methanospirillum lacunae Ki8-1.</title>
        <authorList>
            <person name="Dueholm M.S."/>
            <person name="Nielsen P.H."/>
            <person name="Bakmann L.F."/>
            <person name="Otzen D.E."/>
        </authorList>
    </citation>
    <scope>NUCLEOTIDE SEQUENCE [LARGE SCALE GENOMIC DNA]</scope>
    <source>
        <strain evidence="2 3">Ki8-1</strain>
    </source>
</reference>
<evidence type="ECO:0008006" key="4">
    <source>
        <dbReference type="Google" id="ProtNLM"/>
    </source>
</evidence>
<gene>
    <name evidence="2" type="ORF">DK846_06965</name>
</gene>
<dbReference type="AlphaFoldDB" id="A0A2V2MX10"/>
<dbReference type="EMBL" id="QGMY01000006">
    <property type="protein sequence ID" value="PWR72694.1"/>
    <property type="molecule type" value="Genomic_DNA"/>
</dbReference>